<sequence length="398" mass="44098">MADSIITSEAPTNSSQLNPPSRIICRVCQKQFSQYTCPRCNTRYCSLPCYKSHSLRCTESFMRDNVMGEMQQMEAGDETKQKMLDILRRFHSEQETDSINDDDGGFSDSALSEETIQKIMSGIEISFDDLSNEEKKHFQRAVASGQLSKMIQPWDPWWLNPSAKTISLSPQGTQLVQPVTPNEPDPGHTATLPPGPTTELPPVKSLLGSSQPSPLLPIHLIDILYSYCFTLRVYNGDWESDAVGSTVTVMTVSNVLGQGGQPETVSEAVAHCLEQACGPAFGHMGGARFGVGVLDDVASLLELGRDGLVCGVCDLHRMIKSGMKEMKGGDLEMKRKLKGGERKVYFLMCWVHEQEHEVWASLAELVMAEKNACMEYLRNGKGDWRKGEKKGKVVIQEV</sequence>
<accession>A0ACB9HA59</accession>
<name>A0ACB9HA59_CICIN</name>
<protein>
    <submittedName>
        <fullName evidence="1">Uncharacterized protein</fullName>
    </submittedName>
</protein>
<dbReference type="EMBL" id="CM042009">
    <property type="protein sequence ID" value="KAI3792659.1"/>
    <property type="molecule type" value="Genomic_DNA"/>
</dbReference>
<evidence type="ECO:0000313" key="2">
    <source>
        <dbReference type="Proteomes" id="UP001055811"/>
    </source>
</evidence>
<comment type="caution">
    <text evidence="1">The sequence shown here is derived from an EMBL/GenBank/DDBJ whole genome shotgun (WGS) entry which is preliminary data.</text>
</comment>
<keyword evidence="2" id="KW-1185">Reference proteome</keyword>
<gene>
    <name evidence="1" type="ORF">L2E82_06547</name>
</gene>
<organism evidence="1 2">
    <name type="scientific">Cichorium intybus</name>
    <name type="common">Chicory</name>
    <dbReference type="NCBI Taxonomy" id="13427"/>
    <lineage>
        <taxon>Eukaryota</taxon>
        <taxon>Viridiplantae</taxon>
        <taxon>Streptophyta</taxon>
        <taxon>Embryophyta</taxon>
        <taxon>Tracheophyta</taxon>
        <taxon>Spermatophyta</taxon>
        <taxon>Magnoliopsida</taxon>
        <taxon>eudicotyledons</taxon>
        <taxon>Gunneridae</taxon>
        <taxon>Pentapetalae</taxon>
        <taxon>asterids</taxon>
        <taxon>campanulids</taxon>
        <taxon>Asterales</taxon>
        <taxon>Asteraceae</taxon>
        <taxon>Cichorioideae</taxon>
        <taxon>Cichorieae</taxon>
        <taxon>Cichoriinae</taxon>
        <taxon>Cichorium</taxon>
    </lineage>
</organism>
<evidence type="ECO:0000313" key="1">
    <source>
        <dbReference type="EMBL" id="KAI3792659.1"/>
    </source>
</evidence>
<reference evidence="2" key="1">
    <citation type="journal article" date="2022" name="Mol. Ecol. Resour.">
        <title>The genomes of chicory, endive, great burdock and yacon provide insights into Asteraceae palaeo-polyploidization history and plant inulin production.</title>
        <authorList>
            <person name="Fan W."/>
            <person name="Wang S."/>
            <person name="Wang H."/>
            <person name="Wang A."/>
            <person name="Jiang F."/>
            <person name="Liu H."/>
            <person name="Zhao H."/>
            <person name="Xu D."/>
            <person name="Zhang Y."/>
        </authorList>
    </citation>
    <scope>NUCLEOTIDE SEQUENCE [LARGE SCALE GENOMIC DNA]</scope>
    <source>
        <strain evidence="2">cv. Punajuju</strain>
    </source>
</reference>
<reference evidence="1 2" key="2">
    <citation type="journal article" date="2022" name="Mol. Ecol. Resour.">
        <title>The genomes of chicory, endive, great burdock and yacon provide insights into Asteraceae paleo-polyploidization history and plant inulin production.</title>
        <authorList>
            <person name="Fan W."/>
            <person name="Wang S."/>
            <person name="Wang H."/>
            <person name="Wang A."/>
            <person name="Jiang F."/>
            <person name="Liu H."/>
            <person name="Zhao H."/>
            <person name="Xu D."/>
            <person name="Zhang Y."/>
        </authorList>
    </citation>
    <scope>NUCLEOTIDE SEQUENCE [LARGE SCALE GENOMIC DNA]</scope>
    <source>
        <strain evidence="2">cv. Punajuju</strain>
        <tissue evidence="1">Leaves</tissue>
    </source>
</reference>
<dbReference type="Proteomes" id="UP001055811">
    <property type="component" value="Linkage Group LG01"/>
</dbReference>
<proteinExistence type="predicted"/>